<dbReference type="PANTHER" id="PTHR10938">
    <property type="entry name" value="TRANSLATION INITIATION FACTOR IF-3"/>
    <property type="match status" value="1"/>
</dbReference>
<dbReference type="SUPFAM" id="SSF55200">
    <property type="entry name" value="Translation initiation factor IF3, C-terminal domain"/>
    <property type="match status" value="1"/>
</dbReference>
<dbReference type="EMBL" id="AUZM01000008">
    <property type="protein sequence ID" value="ERT08769.1"/>
    <property type="molecule type" value="Genomic_DNA"/>
</dbReference>
<dbReference type="PATRIC" id="fig|1348334.3.peg.1247"/>
<proteinExistence type="inferred from homology"/>
<evidence type="ECO:0000256" key="7">
    <source>
        <dbReference type="SAM" id="MobiDB-lite"/>
    </source>
</evidence>
<dbReference type="Gene3D" id="3.30.110.10">
    <property type="entry name" value="Translation initiation factor 3 (IF-3), C-terminal domain"/>
    <property type="match status" value="1"/>
</dbReference>
<dbReference type="RefSeq" id="WP_023065115.1">
    <property type="nucleotide sequence ID" value="NZ_AUZM01000008.1"/>
</dbReference>
<feature type="domain" description="Translation initiation factor 3 C-terminal" evidence="8">
    <location>
        <begin position="92"/>
        <end position="175"/>
    </location>
</feature>
<comment type="similarity">
    <text evidence="1 4 6">Belongs to the IF-3 family.</text>
</comment>
<keyword evidence="3 4" id="KW-0648">Protein biosynthesis</keyword>
<dbReference type="GO" id="GO:0032790">
    <property type="term" value="P:ribosome disassembly"/>
    <property type="evidence" value="ECO:0007669"/>
    <property type="project" value="TreeGrafter"/>
</dbReference>
<evidence type="ECO:0000256" key="1">
    <source>
        <dbReference type="ARBA" id="ARBA00005439"/>
    </source>
</evidence>
<dbReference type="Pfam" id="PF05198">
    <property type="entry name" value="IF3_N"/>
    <property type="match status" value="1"/>
</dbReference>
<dbReference type="InterPro" id="IPR036787">
    <property type="entry name" value="T_IF-3_N_sf"/>
</dbReference>
<feature type="compositionally biased region" description="Basic and acidic residues" evidence="7">
    <location>
        <begin position="18"/>
        <end position="29"/>
    </location>
</feature>
<dbReference type="GO" id="GO:0003743">
    <property type="term" value="F:translation initiation factor activity"/>
    <property type="evidence" value="ECO:0007669"/>
    <property type="project" value="UniProtKB-UniRule"/>
</dbReference>
<comment type="subunit">
    <text evidence="4 6">Monomer.</text>
</comment>
<organism evidence="10 11">
    <name type="scientific">Lyngbya aestuarii BL J</name>
    <dbReference type="NCBI Taxonomy" id="1348334"/>
    <lineage>
        <taxon>Bacteria</taxon>
        <taxon>Bacillati</taxon>
        <taxon>Cyanobacteriota</taxon>
        <taxon>Cyanophyceae</taxon>
        <taxon>Oscillatoriophycideae</taxon>
        <taxon>Oscillatoriales</taxon>
        <taxon>Microcoleaceae</taxon>
        <taxon>Lyngbya</taxon>
    </lineage>
</organism>
<accession>U7QLC7</accession>
<comment type="caution">
    <text evidence="10">The sequence shown here is derived from an EMBL/GenBank/DDBJ whole genome shotgun (WGS) entry which is preliminary data.</text>
</comment>
<evidence type="ECO:0000256" key="3">
    <source>
        <dbReference type="ARBA" id="ARBA00022917"/>
    </source>
</evidence>
<comment type="subcellular location">
    <subcellularLocation>
        <location evidence="4 6">Cytoplasm</location>
    </subcellularLocation>
</comment>
<gene>
    <name evidence="4" type="primary">infC</name>
    <name evidence="10" type="ORF">M595_1277</name>
</gene>
<sequence length="178" mass="20370">MKHRNPVSPKKNTTPINEDIRCPEVRTIDEDGSNLGTMPPREALSIAQDKELDLVLVSDTANPPVCRILDYGKYKYQQLKSKENNRQSSKSQLKELKMRYKIEDHDYSVRVNHAKRFLKSGNPVKATVTMRGRENLHGGLAKDLLDRMAIDLEEFAQIQQSPKREGSRITMLLTPRKA</sequence>
<dbReference type="FunFam" id="3.10.20.80:FF:000001">
    <property type="entry name" value="Translation initiation factor IF-3"/>
    <property type="match status" value="1"/>
</dbReference>
<dbReference type="InterPro" id="IPR036788">
    <property type="entry name" value="T_IF-3_C_sf"/>
</dbReference>
<dbReference type="OrthoDB" id="9806014at2"/>
<dbReference type="PANTHER" id="PTHR10938:SF0">
    <property type="entry name" value="TRANSLATION INITIATION FACTOR IF-3, MITOCHONDRIAL"/>
    <property type="match status" value="1"/>
</dbReference>
<dbReference type="InterPro" id="IPR019814">
    <property type="entry name" value="Translation_initiation_fac_3_N"/>
</dbReference>
<feature type="domain" description="Translation initiation factor 3 N-terminal" evidence="9">
    <location>
        <begin position="16"/>
        <end position="83"/>
    </location>
</feature>
<evidence type="ECO:0000259" key="8">
    <source>
        <dbReference type="Pfam" id="PF00707"/>
    </source>
</evidence>
<feature type="region of interest" description="Disordered" evidence="7">
    <location>
        <begin position="1"/>
        <end position="40"/>
    </location>
</feature>
<comment type="function">
    <text evidence="4 6">IF-3 binds to the 30S ribosomal subunit and shifts the equilibrium between 70S ribosomes and their 50S and 30S subunits in favor of the free subunits, thus enhancing the availability of 30S subunits on which protein synthesis initiation begins.</text>
</comment>
<protein>
    <recommendedName>
        <fullName evidence="4 5">Translation initiation factor IF-3</fullName>
    </recommendedName>
</protein>
<dbReference type="HAMAP" id="MF_00080">
    <property type="entry name" value="IF_3"/>
    <property type="match status" value="1"/>
</dbReference>
<keyword evidence="11" id="KW-1185">Reference proteome</keyword>
<name>U7QLC7_9CYAN</name>
<keyword evidence="2 4" id="KW-0396">Initiation factor</keyword>
<dbReference type="InterPro" id="IPR001288">
    <property type="entry name" value="Translation_initiation_fac_3"/>
</dbReference>
<dbReference type="InterPro" id="IPR019813">
    <property type="entry name" value="Translation_initiation_fac3_CS"/>
</dbReference>
<dbReference type="GO" id="GO:0043022">
    <property type="term" value="F:ribosome binding"/>
    <property type="evidence" value="ECO:0007669"/>
    <property type="project" value="TreeGrafter"/>
</dbReference>
<dbReference type="SUPFAM" id="SSF54364">
    <property type="entry name" value="Translation initiation factor IF3, N-terminal domain"/>
    <property type="match status" value="1"/>
</dbReference>
<evidence type="ECO:0000313" key="11">
    <source>
        <dbReference type="Proteomes" id="UP000017127"/>
    </source>
</evidence>
<dbReference type="NCBIfam" id="TIGR00168">
    <property type="entry name" value="infC"/>
    <property type="match status" value="1"/>
</dbReference>
<evidence type="ECO:0000256" key="5">
    <source>
        <dbReference type="NCBIfam" id="TIGR00168"/>
    </source>
</evidence>
<evidence type="ECO:0000259" key="9">
    <source>
        <dbReference type="Pfam" id="PF05198"/>
    </source>
</evidence>
<dbReference type="AlphaFoldDB" id="U7QLC7"/>
<reference evidence="10 11" key="1">
    <citation type="journal article" date="2013" name="Front. Microbiol.">
        <title>Comparative genomic analyses of the cyanobacterium, Lyngbya aestuarii BL J, a powerful hydrogen producer.</title>
        <authorList>
            <person name="Kothari A."/>
            <person name="Vaughn M."/>
            <person name="Garcia-Pichel F."/>
        </authorList>
    </citation>
    <scope>NUCLEOTIDE SEQUENCE [LARGE SCALE GENOMIC DNA]</scope>
    <source>
        <strain evidence="10 11">BL J</strain>
    </source>
</reference>
<dbReference type="InterPro" id="IPR019815">
    <property type="entry name" value="Translation_initiation_fac_3_C"/>
</dbReference>
<evidence type="ECO:0000256" key="6">
    <source>
        <dbReference type="RuleBase" id="RU000646"/>
    </source>
</evidence>
<evidence type="ECO:0000313" key="10">
    <source>
        <dbReference type="EMBL" id="ERT08769.1"/>
    </source>
</evidence>
<evidence type="ECO:0000256" key="2">
    <source>
        <dbReference type="ARBA" id="ARBA00022540"/>
    </source>
</evidence>
<dbReference type="Gene3D" id="3.10.20.80">
    <property type="entry name" value="Translation initiation factor 3 (IF-3), N-terminal domain"/>
    <property type="match status" value="1"/>
</dbReference>
<dbReference type="GO" id="GO:0016020">
    <property type="term" value="C:membrane"/>
    <property type="evidence" value="ECO:0007669"/>
    <property type="project" value="TreeGrafter"/>
</dbReference>
<evidence type="ECO:0000256" key="4">
    <source>
        <dbReference type="HAMAP-Rule" id="MF_00080"/>
    </source>
</evidence>
<dbReference type="PROSITE" id="PS00938">
    <property type="entry name" value="IF3"/>
    <property type="match status" value="1"/>
</dbReference>
<dbReference type="GO" id="GO:0005829">
    <property type="term" value="C:cytosol"/>
    <property type="evidence" value="ECO:0007669"/>
    <property type="project" value="TreeGrafter"/>
</dbReference>
<keyword evidence="4" id="KW-0963">Cytoplasm</keyword>
<dbReference type="Proteomes" id="UP000017127">
    <property type="component" value="Unassembled WGS sequence"/>
</dbReference>
<dbReference type="Pfam" id="PF00707">
    <property type="entry name" value="IF3_C"/>
    <property type="match status" value="1"/>
</dbReference>